<gene>
    <name evidence="3" type="ORF">PG999_005122</name>
</gene>
<organism evidence="3 4">
    <name type="scientific">Apiospora kogelbergensis</name>
    <dbReference type="NCBI Taxonomy" id="1337665"/>
    <lineage>
        <taxon>Eukaryota</taxon>
        <taxon>Fungi</taxon>
        <taxon>Dikarya</taxon>
        <taxon>Ascomycota</taxon>
        <taxon>Pezizomycotina</taxon>
        <taxon>Sordariomycetes</taxon>
        <taxon>Xylariomycetidae</taxon>
        <taxon>Amphisphaeriales</taxon>
        <taxon>Apiosporaceae</taxon>
        <taxon>Apiospora</taxon>
    </lineage>
</organism>
<keyword evidence="1" id="KW-0732">Signal</keyword>
<evidence type="ECO:0000313" key="4">
    <source>
        <dbReference type="Proteomes" id="UP001392437"/>
    </source>
</evidence>
<sequence length="184" mass="20308">MTLYMMILFVWGLAVSAAHLGGGIRMARRNDGVEFHGEWRPNGKEIYLGQNPIQGSMRYSKYEAGETVTKCNDPIFNHAGRPPNEPQARWADCHSIIKEMNESWNGHGYWRLADPPSLDPLASSGSCSVGIHQQAGSTAKLVEFGNEDLAKIILGKEGTTFTLARYRTGSIKCGDAMMDFTMHG</sequence>
<dbReference type="Proteomes" id="UP001392437">
    <property type="component" value="Unassembled WGS sequence"/>
</dbReference>
<keyword evidence="4" id="KW-1185">Reference proteome</keyword>
<name>A0AAW0R176_9PEZI</name>
<evidence type="ECO:0000259" key="2">
    <source>
        <dbReference type="Pfam" id="PF14856"/>
    </source>
</evidence>
<evidence type="ECO:0000256" key="1">
    <source>
        <dbReference type="SAM" id="SignalP"/>
    </source>
</evidence>
<reference evidence="3 4" key="1">
    <citation type="submission" date="2023-01" db="EMBL/GenBank/DDBJ databases">
        <title>Analysis of 21 Apiospora genomes using comparative genomics revels a genus with tremendous synthesis potential of carbohydrate active enzymes and secondary metabolites.</title>
        <authorList>
            <person name="Sorensen T."/>
        </authorList>
    </citation>
    <scope>NUCLEOTIDE SEQUENCE [LARGE SCALE GENOMIC DNA]</scope>
    <source>
        <strain evidence="3 4">CBS 117206</strain>
    </source>
</reference>
<feature type="domain" description="Ecp2 effector protein-like" evidence="2">
    <location>
        <begin position="84"/>
        <end position="153"/>
    </location>
</feature>
<proteinExistence type="predicted"/>
<feature type="signal peptide" evidence="1">
    <location>
        <begin position="1"/>
        <end position="17"/>
    </location>
</feature>
<feature type="chain" id="PRO_5043329053" description="Ecp2 effector protein-like domain-containing protein" evidence="1">
    <location>
        <begin position="18"/>
        <end position="184"/>
    </location>
</feature>
<evidence type="ECO:0000313" key="3">
    <source>
        <dbReference type="EMBL" id="KAK8121002.1"/>
    </source>
</evidence>
<accession>A0AAW0R176</accession>
<dbReference type="AlphaFoldDB" id="A0AAW0R176"/>
<protein>
    <recommendedName>
        <fullName evidence="2">Ecp2 effector protein-like domain-containing protein</fullName>
    </recommendedName>
</protein>
<dbReference type="Pfam" id="PF14856">
    <property type="entry name" value="Hce2"/>
    <property type="match status" value="1"/>
</dbReference>
<dbReference type="InterPro" id="IPR029226">
    <property type="entry name" value="Ecp2-like"/>
</dbReference>
<comment type="caution">
    <text evidence="3">The sequence shown here is derived from an EMBL/GenBank/DDBJ whole genome shotgun (WGS) entry which is preliminary data.</text>
</comment>
<dbReference type="EMBL" id="JAQQWP010000004">
    <property type="protein sequence ID" value="KAK8121002.1"/>
    <property type="molecule type" value="Genomic_DNA"/>
</dbReference>